<organism evidence="3 4">
    <name type="scientific">Moelleriella libera RCEF 2490</name>
    <dbReference type="NCBI Taxonomy" id="1081109"/>
    <lineage>
        <taxon>Eukaryota</taxon>
        <taxon>Fungi</taxon>
        <taxon>Dikarya</taxon>
        <taxon>Ascomycota</taxon>
        <taxon>Pezizomycotina</taxon>
        <taxon>Sordariomycetes</taxon>
        <taxon>Hypocreomycetidae</taxon>
        <taxon>Hypocreales</taxon>
        <taxon>Clavicipitaceae</taxon>
        <taxon>Moelleriella</taxon>
    </lineage>
</organism>
<protein>
    <recommendedName>
        <fullName evidence="2">DUF7788 domain-containing protein</fullName>
    </recommendedName>
</protein>
<feature type="compositionally biased region" description="Acidic residues" evidence="1">
    <location>
        <begin position="28"/>
        <end position="42"/>
    </location>
</feature>
<dbReference type="PANTHER" id="PTHR31373">
    <property type="entry name" value="OS06G0652100 PROTEIN"/>
    <property type="match status" value="1"/>
</dbReference>
<accession>A0A167XUN3</accession>
<evidence type="ECO:0000313" key="3">
    <source>
        <dbReference type="EMBL" id="KZZ90488.1"/>
    </source>
</evidence>
<evidence type="ECO:0000259" key="2">
    <source>
        <dbReference type="Pfam" id="PF25043"/>
    </source>
</evidence>
<dbReference type="InterPro" id="IPR011205">
    <property type="entry name" value="UCP015417_vWA"/>
</dbReference>
<dbReference type="PANTHER" id="PTHR31373:SF27">
    <property type="entry name" value="TROVE DOMAIN-CONTAINING PROTEIN"/>
    <property type="match status" value="1"/>
</dbReference>
<sequence>MAPTKLDTIVAGATPSQDHDAENVGSDVPDDWDDLTVSDAESEPFILIGGRAPNHLLRNPKESEGGSEECSCSDPSSPTSTTTTTTAHHREKPPPVLEQRNTASPSESTARATTKTEAQPFRKDLNLPHNLVWVTSMIQLSWESQQELTPPNSVLTPLIKNLPFKTTFDLEGLVEKQDVVAEHWNDLVQRVRATGTLEGCIAFRDRSCIKADFLTGGIKEPMYASISLPILMANVNDLGIDEVLEGKEVLRKRPANAPPPRLWPTIQNMMRKTVPRFYGTSRSIDIEDVLMFLLKQTVRNSPASPMPKRVYIFTHRALDDSFFRNYHRNENDRSVPHLGWDRSWERLSILFGQAKCTLPHVIFWNLKSPPYGEKPFDRNVSVVGGYSDHVVRKFLEEGKYDGSPGSDDMVLG</sequence>
<feature type="compositionally biased region" description="Polar residues" evidence="1">
    <location>
        <begin position="99"/>
        <end position="117"/>
    </location>
</feature>
<feature type="region of interest" description="Disordered" evidence="1">
    <location>
        <begin position="1"/>
        <end position="121"/>
    </location>
</feature>
<evidence type="ECO:0000256" key="1">
    <source>
        <dbReference type="SAM" id="MobiDB-lite"/>
    </source>
</evidence>
<dbReference type="Proteomes" id="UP000078544">
    <property type="component" value="Unassembled WGS sequence"/>
</dbReference>
<evidence type="ECO:0000313" key="4">
    <source>
        <dbReference type="Proteomes" id="UP000078544"/>
    </source>
</evidence>
<dbReference type="InterPro" id="IPR056690">
    <property type="entry name" value="DUF7788"/>
</dbReference>
<feature type="domain" description="DUF7788" evidence="2">
    <location>
        <begin position="281"/>
        <end position="401"/>
    </location>
</feature>
<comment type="caution">
    <text evidence="3">The sequence shown here is derived from an EMBL/GenBank/DDBJ whole genome shotgun (WGS) entry which is preliminary data.</text>
</comment>
<dbReference type="AlphaFoldDB" id="A0A167XUN3"/>
<name>A0A167XUN3_9HYPO</name>
<dbReference type="EMBL" id="AZGY01000021">
    <property type="protein sequence ID" value="KZZ90488.1"/>
    <property type="molecule type" value="Genomic_DNA"/>
</dbReference>
<gene>
    <name evidence="3" type="ORF">AAL_07174</name>
</gene>
<dbReference type="Pfam" id="PF25043">
    <property type="entry name" value="DUF7788"/>
    <property type="match status" value="1"/>
</dbReference>
<keyword evidence="4" id="KW-1185">Reference proteome</keyword>
<reference evidence="3 4" key="1">
    <citation type="journal article" date="2016" name="Genome Biol. Evol.">
        <title>Divergent and convergent evolution of fungal pathogenicity.</title>
        <authorList>
            <person name="Shang Y."/>
            <person name="Xiao G."/>
            <person name="Zheng P."/>
            <person name="Cen K."/>
            <person name="Zhan S."/>
            <person name="Wang C."/>
        </authorList>
    </citation>
    <scope>NUCLEOTIDE SEQUENCE [LARGE SCALE GENOMIC DNA]</scope>
    <source>
        <strain evidence="3 4">RCEF 2490</strain>
    </source>
</reference>
<proteinExistence type="predicted"/>
<feature type="compositionally biased region" description="Low complexity" evidence="1">
    <location>
        <begin position="68"/>
        <end position="86"/>
    </location>
</feature>
<dbReference type="OrthoDB" id="1149618at2759"/>